<organism evidence="1 2">
    <name type="scientific">Campylobacter pinnipediorum subsp. pinnipediorum</name>
    <dbReference type="NCBI Taxonomy" id="1660067"/>
    <lineage>
        <taxon>Bacteria</taxon>
        <taxon>Pseudomonadati</taxon>
        <taxon>Campylobacterota</taxon>
        <taxon>Epsilonproteobacteria</taxon>
        <taxon>Campylobacterales</taxon>
        <taxon>Campylobacteraceae</taxon>
        <taxon>Campylobacter</taxon>
    </lineage>
</organism>
<proteinExistence type="predicted"/>
<dbReference type="AlphaFoldDB" id="A0AAX0LC86"/>
<dbReference type="EMBL" id="MCRK01000009">
    <property type="protein sequence ID" value="OPA81970.1"/>
    <property type="molecule type" value="Genomic_DNA"/>
</dbReference>
<gene>
    <name evidence="1" type="ORF">BFG04_08190</name>
</gene>
<name>A0AAX0LC86_9BACT</name>
<comment type="caution">
    <text evidence="1">The sequence shown here is derived from an EMBL/GenBank/DDBJ whole genome shotgun (WGS) entry which is preliminary data.</text>
</comment>
<evidence type="ECO:0000313" key="1">
    <source>
        <dbReference type="EMBL" id="OPA81970.1"/>
    </source>
</evidence>
<protein>
    <submittedName>
        <fullName evidence="1">Uncharacterized protein</fullName>
    </submittedName>
</protein>
<accession>A0AAX0LC86</accession>
<dbReference type="Proteomes" id="UP000189728">
    <property type="component" value="Unassembled WGS sequence"/>
</dbReference>
<dbReference type="RefSeq" id="WP_078415186.1">
    <property type="nucleotide sequence ID" value="NZ_CP012546.1"/>
</dbReference>
<sequence>MDKFYYCSIMIDFSDIAYFRGFIDCNIQIRDKNKAYKILKVAKKYGEDWQECCEDEYSILKTCLIKQKNFINFLNIDKALDCIIKKYTKRTKEIEVEYEFLKEDIGFIKEKHRPQNRILQIKDKLTMMIDFRPNI</sequence>
<reference evidence="1 2" key="1">
    <citation type="submission" date="2016-08" db="EMBL/GenBank/DDBJ databases">
        <title>Campylobacter species from sea mammals.</title>
        <authorList>
            <person name="Gilbert M.J."/>
            <person name="Byrne B.A."/>
            <person name="Zomer A.L."/>
            <person name="Wagenaar J.A."/>
        </authorList>
    </citation>
    <scope>NUCLEOTIDE SEQUENCE [LARGE SCALE GENOMIC DNA]</scope>
    <source>
        <strain evidence="1 2">1105248</strain>
    </source>
</reference>
<evidence type="ECO:0000313" key="2">
    <source>
        <dbReference type="Proteomes" id="UP000189728"/>
    </source>
</evidence>